<name>A0A5Q6PKN3_VIBCL</name>
<proteinExistence type="predicted"/>
<evidence type="ECO:0000313" key="1">
    <source>
        <dbReference type="EMBL" id="KAA1255210.1"/>
    </source>
</evidence>
<organism evidence="1 2">
    <name type="scientific">Vibrio cholerae</name>
    <dbReference type="NCBI Taxonomy" id="666"/>
    <lineage>
        <taxon>Bacteria</taxon>
        <taxon>Pseudomonadati</taxon>
        <taxon>Pseudomonadota</taxon>
        <taxon>Gammaproteobacteria</taxon>
        <taxon>Vibrionales</taxon>
        <taxon>Vibrionaceae</taxon>
        <taxon>Vibrio</taxon>
    </lineage>
</organism>
<protein>
    <submittedName>
        <fullName evidence="1">Uncharacterized protein</fullName>
    </submittedName>
</protein>
<gene>
    <name evidence="1" type="ORF">F0M16_08310</name>
</gene>
<sequence>MKSSDLTSKTTATKLCTLALLLKERAEMRVEKFKESYVADKILKKLNTIKSESLTYPRDLEASKSFGIEESFNDFLLK</sequence>
<dbReference type="AlphaFoldDB" id="A0A5Q6PKN3"/>
<dbReference type="EMBL" id="VUAA01000007">
    <property type="protein sequence ID" value="KAA1255210.1"/>
    <property type="molecule type" value="Genomic_DNA"/>
</dbReference>
<reference evidence="1 2" key="1">
    <citation type="submission" date="2019-09" db="EMBL/GenBank/DDBJ databases">
        <authorList>
            <person name="Kritzky A."/>
            <person name="Schelkanova E.Y."/>
            <person name="Alkhova Z.V."/>
            <person name="Smirnova N.I."/>
        </authorList>
    </citation>
    <scope>NUCLEOTIDE SEQUENCE [LARGE SCALE GENOMIC DNA]</scope>
    <source>
        <strain evidence="1 2">M1526</strain>
    </source>
</reference>
<dbReference type="Proteomes" id="UP000323225">
    <property type="component" value="Unassembled WGS sequence"/>
</dbReference>
<accession>A0A5Q6PKN3</accession>
<evidence type="ECO:0000313" key="2">
    <source>
        <dbReference type="Proteomes" id="UP000323225"/>
    </source>
</evidence>
<comment type="caution">
    <text evidence="1">The sequence shown here is derived from an EMBL/GenBank/DDBJ whole genome shotgun (WGS) entry which is preliminary data.</text>
</comment>